<evidence type="ECO:0000313" key="1">
    <source>
        <dbReference type="EMBL" id="KAA6374391.1"/>
    </source>
</evidence>
<evidence type="ECO:0000313" key="2">
    <source>
        <dbReference type="Proteomes" id="UP000324800"/>
    </source>
</evidence>
<proteinExistence type="predicted"/>
<feature type="non-terminal residue" evidence="1">
    <location>
        <position position="1"/>
    </location>
</feature>
<name>A0A5J4UWV4_9EUKA</name>
<comment type="caution">
    <text evidence="1">The sequence shown here is derived from an EMBL/GenBank/DDBJ whole genome shotgun (WGS) entry which is preliminary data.</text>
</comment>
<dbReference type="Proteomes" id="UP000324800">
    <property type="component" value="Unassembled WGS sequence"/>
</dbReference>
<dbReference type="AlphaFoldDB" id="A0A5J4UWV4"/>
<reference evidence="1 2" key="1">
    <citation type="submission" date="2019-03" db="EMBL/GenBank/DDBJ databases">
        <title>Single cell metagenomics reveals metabolic interactions within the superorganism composed of flagellate Streblomastix strix and complex community of Bacteroidetes bacteria on its surface.</title>
        <authorList>
            <person name="Treitli S.C."/>
            <person name="Kolisko M."/>
            <person name="Husnik F."/>
            <person name="Keeling P."/>
            <person name="Hampl V."/>
        </authorList>
    </citation>
    <scope>NUCLEOTIDE SEQUENCE [LARGE SCALE GENOMIC DNA]</scope>
    <source>
        <strain evidence="1">ST1C</strain>
    </source>
</reference>
<accession>A0A5J4UWV4</accession>
<dbReference type="EMBL" id="SNRW01012014">
    <property type="protein sequence ID" value="KAA6374391.1"/>
    <property type="molecule type" value="Genomic_DNA"/>
</dbReference>
<organism evidence="1 2">
    <name type="scientific">Streblomastix strix</name>
    <dbReference type="NCBI Taxonomy" id="222440"/>
    <lineage>
        <taxon>Eukaryota</taxon>
        <taxon>Metamonada</taxon>
        <taxon>Preaxostyla</taxon>
        <taxon>Oxymonadida</taxon>
        <taxon>Streblomastigidae</taxon>
        <taxon>Streblomastix</taxon>
    </lineage>
</organism>
<sequence>RDRTESNSDISRIGMESNKCNNQNETKEAFTFPTRSIQYEKMDKDRNGDNSKINSQVNRKTKLSKTVILRSFTLPEYNGPSESISCQTDWNEYNDDHEQDCNIRYKLVDCETLSEHSSTINTDTSTNDNDSRCSTKRIGFITRERTENDNNDSWNLKQKIFEGNKQQYGNQNFNLKPTKFLISLKEFASSIPSDQKRQQYGGFRHQEMERFNIIDKGNQTNTLSKRRTRNLYPDFTLSRSQKRKSRYTKQTIKRRDYKLKEKIFQQTCLQMNLNLTIDLFSQNFNNLLLRFMSTIRGHEELAIDTLNQTWKKELPCFVLLSLSFQQF</sequence>
<gene>
    <name evidence="1" type="ORF">EZS28_030080</name>
</gene>
<protein>
    <submittedName>
        <fullName evidence="1">Uncharacterized protein</fullName>
    </submittedName>
</protein>